<sequence length="203" mass="22383">VYGGAHRVSRQLVDVELGEWVDLPFDGKVVEGKVEITDTDGEETFEQGSDYQLRHTTEDGTPRIRALENGDLTDGQTIRIDADVKPRGEYTQPDIENEEDARTVVEDIPGLASQQMCDQVALYLVEETGQSIVEASVTVPHDAVEWSVIDAIDPDALPGDGPYQVREVQSDSSQTEIQLGQGQTAAEAVNEIRDRTSRTEERV</sequence>
<feature type="region of interest" description="Disordered" evidence="1">
    <location>
        <begin position="175"/>
        <end position="203"/>
    </location>
</feature>
<feature type="compositionally biased region" description="Polar residues" evidence="1">
    <location>
        <begin position="175"/>
        <end position="184"/>
    </location>
</feature>
<evidence type="ECO:0000313" key="3">
    <source>
        <dbReference type="Proteomes" id="UP000011693"/>
    </source>
</evidence>
<name>M0AH09_9EURY</name>
<dbReference type="Proteomes" id="UP000011693">
    <property type="component" value="Unassembled WGS sequence"/>
</dbReference>
<feature type="non-terminal residue" evidence="2">
    <location>
        <position position="1"/>
    </location>
</feature>
<reference evidence="2 3" key="1">
    <citation type="journal article" date="2014" name="PLoS Genet.">
        <title>Phylogenetically driven sequencing of extremely halophilic archaea reveals strategies for static and dynamic osmo-response.</title>
        <authorList>
            <person name="Becker E.A."/>
            <person name="Seitzer P.M."/>
            <person name="Tritt A."/>
            <person name="Larsen D."/>
            <person name="Krusor M."/>
            <person name="Yao A.I."/>
            <person name="Wu D."/>
            <person name="Madern D."/>
            <person name="Eisen J.A."/>
            <person name="Darling A.E."/>
            <person name="Facciotti M.T."/>
        </authorList>
    </citation>
    <scope>NUCLEOTIDE SEQUENCE [LARGE SCALE GENOMIC DNA]</scope>
    <source>
        <strain evidence="2 3">JCM 10990</strain>
    </source>
</reference>
<feature type="compositionally biased region" description="Basic and acidic residues" evidence="1">
    <location>
        <begin position="190"/>
        <end position="203"/>
    </location>
</feature>
<evidence type="ECO:0000256" key="1">
    <source>
        <dbReference type="SAM" id="MobiDB-lite"/>
    </source>
</evidence>
<dbReference type="EMBL" id="AOIN01000081">
    <property type="protein sequence ID" value="ELY96658.1"/>
    <property type="molecule type" value="Genomic_DNA"/>
</dbReference>
<proteinExistence type="predicted"/>
<dbReference type="AlphaFoldDB" id="M0AH09"/>
<protein>
    <submittedName>
        <fullName evidence="2">Uncharacterized protein</fullName>
    </submittedName>
</protein>
<gene>
    <name evidence="2" type="ORF">C482_15403</name>
</gene>
<keyword evidence="3" id="KW-1185">Reference proteome</keyword>
<organism evidence="2 3">
    <name type="scientific">Natrialba chahannaoensis JCM 10990</name>
    <dbReference type="NCBI Taxonomy" id="1227492"/>
    <lineage>
        <taxon>Archaea</taxon>
        <taxon>Methanobacteriati</taxon>
        <taxon>Methanobacteriota</taxon>
        <taxon>Stenosarchaea group</taxon>
        <taxon>Halobacteria</taxon>
        <taxon>Halobacteriales</taxon>
        <taxon>Natrialbaceae</taxon>
        <taxon>Natrialba</taxon>
    </lineage>
</organism>
<accession>M0AH09</accession>
<dbReference type="PATRIC" id="fig|1227492.4.peg.3057"/>
<comment type="caution">
    <text evidence="2">The sequence shown here is derived from an EMBL/GenBank/DDBJ whole genome shotgun (WGS) entry which is preliminary data.</text>
</comment>
<evidence type="ECO:0000313" key="2">
    <source>
        <dbReference type="EMBL" id="ELY96658.1"/>
    </source>
</evidence>